<gene>
    <name evidence="3" type="primary">ECLC</name>
</gene>
<dbReference type="Pfam" id="PF08434">
    <property type="entry name" value="CLCA"/>
    <property type="match status" value="1"/>
</dbReference>
<name>C1C3J6_AQUCT</name>
<dbReference type="AlphaFoldDB" id="C1C3J6"/>
<dbReference type="MEROPS" id="M87.002"/>
<feature type="domain" description="Calcium-activated chloride channel N-terminal" evidence="2">
    <location>
        <begin position="24"/>
        <end position="53"/>
    </location>
</feature>
<sequence length="60" mass="6559">MKIAGILILASILQLSQPAKDSLVKLVNNGYEDIVFAINPKIPENPKLIENIKVCTILSL</sequence>
<dbReference type="InterPro" id="IPR013642">
    <property type="entry name" value="CLCA_N"/>
</dbReference>
<protein>
    <submittedName>
        <fullName evidence="3">Epithelial chloride channel protein</fullName>
    </submittedName>
</protein>
<reference evidence="3" key="1">
    <citation type="submission" date="2009-04" db="EMBL/GenBank/DDBJ databases">
        <title>Rana catesbeiana ESTs and full-length cDNAs.</title>
        <authorList>
            <person name="Helbing C.C."/>
            <person name="Veldhoen N."/>
            <person name="Leong J."/>
            <person name="Koop B.F."/>
        </authorList>
    </citation>
    <scope>NUCLEOTIDE SEQUENCE</scope>
    <source>
        <tissue evidence="3">Mixed tissue</tissue>
    </source>
</reference>
<dbReference type="EMBL" id="BT081425">
    <property type="protein sequence ID" value="ACO51556.1"/>
    <property type="molecule type" value="mRNA"/>
</dbReference>
<evidence type="ECO:0000256" key="1">
    <source>
        <dbReference type="SAM" id="SignalP"/>
    </source>
</evidence>
<proteinExistence type="evidence at transcript level"/>
<feature type="chain" id="PRO_5002905492" evidence="1">
    <location>
        <begin position="19"/>
        <end position="60"/>
    </location>
</feature>
<keyword evidence="1" id="KW-0732">Signal</keyword>
<accession>C1C3J6</accession>
<organism evidence="3">
    <name type="scientific">Aquarana catesbeiana</name>
    <name type="common">American bullfrog</name>
    <name type="synonym">Rana catesbeiana</name>
    <dbReference type="NCBI Taxonomy" id="8400"/>
    <lineage>
        <taxon>Eukaryota</taxon>
        <taxon>Metazoa</taxon>
        <taxon>Chordata</taxon>
        <taxon>Craniata</taxon>
        <taxon>Vertebrata</taxon>
        <taxon>Euteleostomi</taxon>
        <taxon>Amphibia</taxon>
        <taxon>Batrachia</taxon>
        <taxon>Anura</taxon>
        <taxon>Neobatrachia</taxon>
        <taxon>Ranoidea</taxon>
        <taxon>Ranidae</taxon>
        <taxon>Aquarana</taxon>
    </lineage>
</organism>
<evidence type="ECO:0000313" key="3">
    <source>
        <dbReference type="EMBL" id="ACO51556.1"/>
    </source>
</evidence>
<feature type="signal peptide" evidence="1">
    <location>
        <begin position="1"/>
        <end position="18"/>
    </location>
</feature>
<evidence type="ECO:0000259" key="2">
    <source>
        <dbReference type="Pfam" id="PF08434"/>
    </source>
</evidence>